<evidence type="ECO:0000256" key="1">
    <source>
        <dbReference type="ARBA" id="ARBA00011353"/>
    </source>
</evidence>
<feature type="region of interest" description="Disordered" evidence="2">
    <location>
        <begin position="76"/>
        <end position="110"/>
    </location>
</feature>
<proteinExistence type="predicted"/>
<name>A0AA40CTM3_9PEZI</name>
<dbReference type="InterPro" id="IPR000467">
    <property type="entry name" value="G_patch_dom"/>
</dbReference>
<feature type="region of interest" description="Disordered" evidence="2">
    <location>
        <begin position="390"/>
        <end position="433"/>
    </location>
</feature>
<dbReference type="InterPro" id="IPR051189">
    <property type="entry name" value="Splicing_assoc_domain"/>
</dbReference>
<feature type="compositionally biased region" description="Basic residues" evidence="2">
    <location>
        <begin position="499"/>
        <end position="509"/>
    </location>
</feature>
<evidence type="ECO:0000313" key="5">
    <source>
        <dbReference type="EMBL" id="KAK0650272.1"/>
    </source>
</evidence>
<organism evidence="5 6">
    <name type="scientific">Lasiodiplodia hormozganensis</name>
    <dbReference type="NCBI Taxonomy" id="869390"/>
    <lineage>
        <taxon>Eukaryota</taxon>
        <taxon>Fungi</taxon>
        <taxon>Dikarya</taxon>
        <taxon>Ascomycota</taxon>
        <taxon>Pezizomycotina</taxon>
        <taxon>Dothideomycetes</taxon>
        <taxon>Dothideomycetes incertae sedis</taxon>
        <taxon>Botryosphaeriales</taxon>
        <taxon>Botryosphaeriaceae</taxon>
        <taxon>Lasiodiplodia</taxon>
    </lineage>
</organism>
<evidence type="ECO:0000259" key="4">
    <source>
        <dbReference type="PROSITE" id="PS51061"/>
    </source>
</evidence>
<dbReference type="InterPro" id="IPR000953">
    <property type="entry name" value="Chromo/chromo_shadow_dom"/>
</dbReference>
<dbReference type="Pfam" id="PF01585">
    <property type="entry name" value="G-patch"/>
    <property type="match status" value="1"/>
</dbReference>
<dbReference type="AlphaFoldDB" id="A0AA40CTM3"/>
<dbReference type="PROSITE" id="PS50174">
    <property type="entry name" value="G_PATCH"/>
    <property type="match status" value="1"/>
</dbReference>
<dbReference type="EMBL" id="JAUJDW010000037">
    <property type="protein sequence ID" value="KAK0650272.1"/>
    <property type="molecule type" value="Genomic_DNA"/>
</dbReference>
<dbReference type="SMART" id="SM00443">
    <property type="entry name" value="G_patch"/>
    <property type="match status" value="1"/>
</dbReference>
<dbReference type="SUPFAM" id="SSF54160">
    <property type="entry name" value="Chromo domain-like"/>
    <property type="match status" value="1"/>
</dbReference>
<sequence length="778" mass="85340">MVHHARKGGGHRGSRRGRGGSRGASTPRTFTRASVDAPTTHAFSLQEEARNTEHRHHLWSSDVKLRHKGISFVSAGNLAGTLPEESRSDNSTPNECTPDGSTPNESFSNRDEPIADAIAESESAMAQMHLEPTVEATASPPASALFFEDTAGSSALAATQFPPPVIRNASPTPSDSSEEVVLFRGRNNVKVVTDSIQLKQTKSEANALAAQESSVASAALPKPTAKAQARSASARRLHSRSSRFQNDSDPDAEAIADYIENIKAQEHDDAGELVTGNTYATSTLTHRVLGLTDNDEWDAAADQSTAQKPGHGNPHKNDWDSSQLGDFDNISTSSEVFGNVDRILRKRARSNGLQYLVVFENSNEDEARWIPVSRLTREHDKSLVAAFEETTANVTLGNEADTSESWSDESEDDDEDDDEDEEGDDDDDDDMDFEDEEDLIQRRIERMSDEKLARLIAKQEELGMNTDTLLLFDGEDEDEDVEIDDLGAGNKYRMPQTSRGRKQKSKSKRARGDFPSATIMADVLEQDPYNGFDIMDFDRPSLKKKKKGRAVDLPFELSDDDLASQLVTSWENDRSKKRLKKQERAELRSQGLLGKKNKFKADLNAKYNEGMSFTQIREEIKVFLDSPGQSRPFPPMDKRDRAALHQLAAALGLTSRSIGSGTSRFTTLIKTSRTREFNEMSFAKITARYQNRFLQRMDKRGAGKKSGGGGGGGRYAAVSYQDGDVVGASAPEIGSENKGRAMLEKMGWSSGTALGALNNKGILQPVTHVVKTTKTGLG</sequence>
<dbReference type="GO" id="GO:0006338">
    <property type="term" value="P:chromatin remodeling"/>
    <property type="evidence" value="ECO:0007669"/>
    <property type="project" value="UniProtKB-ARBA"/>
</dbReference>
<dbReference type="PANTHER" id="PTHR14195">
    <property type="entry name" value="G PATCH DOMAIN CONTAINING PROTEIN 2"/>
    <property type="match status" value="1"/>
</dbReference>
<keyword evidence="6" id="KW-1185">Reference proteome</keyword>
<gene>
    <name evidence="5" type="primary">SQS1</name>
    <name evidence="5" type="ORF">DIS24_g6915</name>
</gene>
<feature type="region of interest" description="Disordered" evidence="2">
    <location>
        <begin position="301"/>
        <end position="326"/>
    </location>
</feature>
<dbReference type="Pfam" id="PF01424">
    <property type="entry name" value="R3H"/>
    <property type="match status" value="1"/>
</dbReference>
<feature type="domain" description="G-patch" evidence="3">
    <location>
        <begin position="735"/>
        <end position="778"/>
    </location>
</feature>
<evidence type="ECO:0000256" key="2">
    <source>
        <dbReference type="SAM" id="MobiDB-lite"/>
    </source>
</evidence>
<dbReference type="PROSITE" id="PS51061">
    <property type="entry name" value="R3H"/>
    <property type="match status" value="1"/>
</dbReference>
<dbReference type="SMART" id="SM00393">
    <property type="entry name" value="R3H"/>
    <property type="match status" value="1"/>
</dbReference>
<dbReference type="Gene3D" id="3.30.1370.50">
    <property type="entry name" value="R3H-like domain"/>
    <property type="match status" value="1"/>
</dbReference>
<dbReference type="SMART" id="SM00298">
    <property type="entry name" value="CHROMO"/>
    <property type="match status" value="1"/>
</dbReference>
<comment type="subunit">
    <text evidence="1">Component of the NuA4 histone acetyltransferase complex.</text>
</comment>
<reference evidence="5" key="1">
    <citation type="submission" date="2023-06" db="EMBL/GenBank/DDBJ databases">
        <title>Multi-omics analyses reveal the molecular pathogenesis toolkit of Lasiodiplodia hormozganensis, a cross-kingdom pathogen.</title>
        <authorList>
            <person name="Felix C."/>
            <person name="Meneses R."/>
            <person name="Goncalves M.F.M."/>
            <person name="Tilleman L."/>
            <person name="Duarte A.S."/>
            <person name="Jorrin-Novo J.V."/>
            <person name="Van De Peer Y."/>
            <person name="Deforce D."/>
            <person name="Van Nieuwerburgh F."/>
            <person name="Esteves A.C."/>
            <person name="Alves A."/>
        </authorList>
    </citation>
    <scope>NUCLEOTIDE SEQUENCE</scope>
    <source>
        <strain evidence="5">CBS 339.90</strain>
    </source>
</reference>
<feature type="compositionally biased region" description="Basic residues" evidence="2">
    <location>
        <begin position="1"/>
        <end position="19"/>
    </location>
</feature>
<comment type="caution">
    <text evidence="5">The sequence shown here is derived from an EMBL/GenBank/DDBJ whole genome shotgun (WGS) entry which is preliminary data.</text>
</comment>
<evidence type="ECO:0000313" key="6">
    <source>
        <dbReference type="Proteomes" id="UP001175001"/>
    </source>
</evidence>
<feature type="compositionally biased region" description="Polar residues" evidence="2">
    <location>
        <begin position="89"/>
        <end position="107"/>
    </location>
</feature>
<dbReference type="InterPro" id="IPR001374">
    <property type="entry name" value="R3H_dom"/>
</dbReference>
<dbReference type="Gene3D" id="2.40.50.40">
    <property type="match status" value="1"/>
</dbReference>
<feature type="region of interest" description="Disordered" evidence="2">
    <location>
        <begin position="217"/>
        <end position="251"/>
    </location>
</feature>
<dbReference type="InterPro" id="IPR016197">
    <property type="entry name" value="Chromo-like_dom_sf"/>
</dbReference>
<dbReference type="InterPro" id="IPR036867">
    <property type="entry name" value="R3H_dom_sf"/>
</dbReference>
<dbReference type="Proteomes" id="UP001175001">
    <property type="component" value="Unassembled WGS sequence"/>
</dbReference>
<accession>A0AA40CTM3</accession>
<feature type="region of interest" description="Disordered" evidence="2">
    <location>
        <begin position="1"/>
        <end position="39"/>
    </location>
</feature>
<dbReference type="CDD" id="cd00024">
    <property type="entry name" value="CD_CSD"/>
    <property type="match status" value="1"/>
</dbReference>
<dbReference type="GO" id="GO:0003676">
    <property type="term" value="F:nucleic acid binding"/>
    <property type="evidence" value="ECO:0007669"/>
    <property type="project" value="UniProtKB-UniRule"/>
</dbReference>
<feature type="region of interest" description="Disordered" evidence="2">
    <location>
        <begin position="483"/>
        <end position="513"/>
    </location>
</feature>
<evidence type="ECO:0000259" key="3">
    <source>
        <dbReference type="PROSITE" id="PS50174"/>
    </source>
</evidence>
<protein>
    <submittedName>
        <fullName evidence="5">Protein SQS1</fullName>
    </submittedName>
</protein>
<feature type="domain" description="R3H" evidence="4">
    <location>
        <begin position="610"/>
        <end position="672"/>
    </location>
</feature>
<feature type="compositionally biased region" description="Acidic residues" evidence="2">
    <location>
        <begin position="406"/>
        <end position="433"/>
    </location>
</feature>
<dbReference type="SUPFAM" id="SSF82708">
    <property type="entry name" value="R3H domain"/>
    <property type="match status" value="1"/>
</dbReference>